<dbReference type="EMBL" id="CAADRP010000258">
    <property type="protein sequence ID" value="VFU25964.1"/>
    <property type="molecule type" value="Genomic_DNA"/>
</dbReference>
<sequence length="130" mass="14986">MVSSFILGSEKEDMCSSHRLVKAMNLDFSPKWIKGMALLFYHTIPRTNIHTGNREFNDTTSEVWPYSSTIPFPEQIYILEIENSMTPVKYGPKGQSECRRCIAELECTVGDIRHVLRCLSPPDPSWLYQK</sequence>
<evidence type="ECO:0000313" key="1">
    <source>
        <dbReference type="EMBL" id="VFU25964.1"/>
    </source>
</evidence>
<name>A0A6N2KCE6_SALVM</name>
<protein>
    <submittedName>
        <fullName evidence="1">Uncharacterized protein</fullName>
    </submittedName>
</protein>
<accession>A0A6N2KCE6</accession>
<reference evidence="1" key="1">
    <citation type="submission" date="2019-03" db="EMBL/GenBank/DDBJ databases">
        <authorList>
            <person name="Mank J."/>
            <person name="Almeida P."/>
        </authorList>
    </citation>
    <scope>NUCLEOTIDE SEQUENCE</scope>
    <source>
        <strain evidence="1">78183</strain>
    </source>
</reference>
<dbReference type="AlphaFoldDB" id="A0A6N2KCE6"/>
<gene>
    <name evidence="1" type="ORF">SVIM_LOCUS64761</name>
</gene>
<proteinExistence type="predicted"/>
<organism evidence="1">
    <name type="scientific">Salix viminalis</name>
    <name type="common">Common osier</name>
    <name type="synonym">Basket willow</name>
    <dbReference type="NCBI Taxonomy" id="40686"/>
    <lineage>
        <taxon>Eukaryota</taxon>
        <taxon>Viridiplantae</taxon>
        <taxon>Streptophyta</taxon>
        <taxon>Embryophyta</taxon>
        <taxon>Tracheophyta</taxon>
        <taxon>Spermatophyta</taxon>
        <taxon>Magnoliopsida</taxon>
        <taxon>eudicotyledons</taxon>
        <taxon>Gunneridae</taxon>
        <taxon>Pentapetalae</taxon>
        <taxon>rosids</taxon>
        <taxon>fabids</taxon>
        <taxon>Malpighiales</taxon>
        <taxon>Salicaceae</taxon>
        <taxon>Saliceae</taxon>
        <taxon>Salix</taxon>
    </lineage>
</organism>